<evidence type="ECO:0000313" key="1">
    <source>
        <dbReference type="EMBL" id="SVD41724.1"/>
    </source>
</evidence>
<reference evidence="1" key="1">
    <citation type="submission" date="2018-05" db="EMBL/GenBank/DDBJ databases">
        <authorList>
            <person name="Lanie J.A."/>
            <person name="Ng W.-L."/>
            <person name="Kazmierczak K.M."/>
            <person name="Andrzejewski T.M."/>
            <person name="Davidsen T.M."/>
            <person name="Wayne K.J."/>
            <person name="Tettelin H."/>
            <person name="Glass J.I."/>
            <person name="Rusch D."/>
            <person name="Podicherti R."/>
            <person name="Tsui H.-C.T."/>
            <person name="Winkler M.E."/>
        </authorList>
    </citation>
    <scope>NUCLEOTIDE SEQUENCE</scope>
</reference>
<gene>
    <name evidence="1" type="ORF">METZ01_LOCUS394578</name>
</gene>
<proteinExistence type="predicted"/>
<dbReference type="EMBL" id="UINC01149323">
    <property type="protein sequence ID" value="SVD41724.1"/>
    <property type="molecule type" value="Genomic_DNA"/>
</dbReference>
<dbReference type="AlphaFoldDB" id="A0A382V5F9"/>
<sequence length="45" mass="4861">MMISRSLIEFPWPKLAIGGFVLAIAIIGTPVRADEGPVITQINHS</sequence>
<protein>
    <submittedName>
        <fullName evidence="1">Uncharacterized protein</fullName>
    </submittedName>
</protein>
<organism evidence="1">
    <name type="scientific">marine metagenome</name>
    <dbReference type="NCBI Taxonomy" id="408172"/>
    <lineage>
        <taxon>unclassified sequences</taxon>
        <taxon>metagenomes</taxon>
        <taxon>ecological metagenomes</taxon>
    </lineage>
</organism>
<accession>A0A382V5F9</accession>
<feature type="non-terminal residue" evidence="1">
    <location>
        <position position="45"/>
    </location>
</feature>
<name>A0A382V5F9_9ZZZZ</name>